<keyword evidence="3" id="KW-1185">Reference proteome</keyword>
<dbReference type="SUPFAM" id="SSF52540">
    <property type="entry name" value="P-loop containing nucleoside triphosphate hydrolases"/>
    <property type="match status" value="1"/>
</dbReference>
<evidence type="ECO:0000313" key="2">
    <source>
        <dbReference type="EMBL" id="MDG5974632.1"/>
    </source>
</evidence>
<dbReference type="PROSITE" id="PS00675">
    <property type="entry name" value="SIGMA54_INTERACT_1"/>
    <property type="match status" value="1"/>
</dbReference>
<protein>
    <submittedName>
        <fullName evidence="2">ATPase</fullName>
    </submittedName>
</protein>
<dbReference type="CDD" id="cd00009">
    <property type="entry name" value="AAA"/>
    <property type="match status" value="1"/>
</dbReference>
<reference evidence="2" key="1">
    <citation type="submission" date="2013-01" db="EMBL/GenBank/DDBJ databases">
        <title>Genome draft of Hydrogenophaga taeniospiralis 2K1.</title>
        <authorList>
            <person name="Gomila M."/>
            <person name="Lalucat J."/>
        </authorList>
    </citation>
    <scope>NUCLEOTIDE SEQUENCE</scope>
    <source>
        <strain evidence="2">CCUG 15921</strain>
    </source>
</reference>
<evidence type="ECO:0000259" key="1">
    <source>
        <dbReference type="SMART" id="SM00382"/>
    </source>
</evidence>
<dbReference type="AlphaFoldDB" id="A0A9X4NNV6"/>
<dbReference type="RefSeq" id="WP_068172657.1">
    <property type="nucleotide sequence ID" value="NZ_AOGK01000003.1"/>
</dbReference>
<dbReference type="InterPro" id="IPR025662">
    <property type="entry name" value="Sigma_54_int_dom_ATP-bd_1"/>
</dbReference>
<evidence type="ECO:0000313" key="3">
    <source>
        <dbReference type="Proteomes" id="UP001152876"/>
    </source>
</evidence>
<dbReference type="OrthoDB" id="9783370at2"/>
<dbReference type="Gene3D" id="3.40.50.300">
    <property type="entry name" value="P-loop containing nucleotide triphosphate hydrolases"/>
    <property type="match status" value="1"/>
</dbReference>
<dbReference type="InterPro" id="IPR027417">
    <property type="entry name" value="P-loop_NTPase"/>
</dbReference>
<dbReference type="SMART" id="SM00382">
    <property type="entry name" value="AAA"/>
    <property type="match status" value="1"/>
</dbReference>
<dbReference type="EMBL" id="AOGK01000003">
    <property type="protein sequence ID" value="MDG5974632.1"/>
    <property type="molecule type" value="Genomic_DNA"/>
</dbReference>
<organism evidence="2 3">
    <name type="scientific">Hydrogenophaga taeniospiralis CCUG 15921</name>
    <dbReference type="NCBI Taxonomy" id="1281780"/>
    <lineage>
        <taxon>Bacteria</taxon>
        <taxon>Pseudomonadati</taxon>
        <taxon>Pseudomonadota</taxon>
        <taxon>Betaproteobacteria</taxon>
        <taxon>Burkholderiales</taxon>
        <taxon>Comamonadaceae</taxon>
        <taxon>Hydrogenophaga</taxon>
    </lineage>
</organism>
<dbReference type="InterPro" id="IPR003593">
    <property type="entry name" value="AAA+_ATPase"/>
</dbReference>
<feature type="domain" description="AAA+ ATPase" evidence="1">
    <location>
        <begin position="164"/>
        <end position="356"/>
    </location>
</feature>
<sequence>MQELSLSSASPLLKAVVAEPFVDAVDVEGLPASFVIDLALRHFARKGELKLFAVAQQLGLPVPVMDKLLTQMRSLSLLEVPRRGTLEGDISFALTDAGQRMARMAFDKCQYVGPAPVTLADYVAQVKEQVQHQAPVRAERLQQVLKDMVMAPELLPTLGSALNSGKAIYLHGDSGTGKTYLAEHLVRTLDGHIWVPHALYVDGEVVQVFDPIVHKRVTLAPVPDRTLARDLSTDGRWVRSERPVVIAGGELTLDTLDLEYDPHTRLHTASPQLKANNGIFVIDDLGRQRVSPSELMNRWIVPLDRHVDYLTLNTGTKFAVPFDVRVIFASNLPPSDLVDPAFARRLGYKIRIDALDANRYRSVVSQACARTGVPEDPAGVDYLIHTLHPRDGQPYYPCIPFDVISKIADLARYLEQPARMTPERLEWAWHTYFGREDRLGVAAIPTHSGE</sequence>
<proteinExistence type="predicted"/>
<gene>
    <name evidence="2" type="ORF">H010_05167</name>
</gene>
<dbReference type="Proteomes" id="UP001152876">
    <property type="component" value="Unassembled WGS sequence"/>
</dbReference>
<comment type="caution">
    <text evidence="2">The sequence shown here is derived from an EMBL/GenBank/DDBJ whole genome shotgun (WGS) entry which is preliminary data.</text>
</comment>
<name>A0A9X4NNV6_9BURK</name>
<accession>A0A9X4NNV6</accession>